<evidence type="ECO:0000256" key="4">
    <source>
        <dbReference type="ARBA" id="ARBA00022692"/>
    </source>
</evidence>
<evidence type="ECO:0000256" key="5">
    <source>
        <dbReference type="ARBA" id="ARBA00022927"/>
    </source>
</evidence>
<dbReference type="EMBL" id="DTLI01000138">
    <property type="protein sequence ID" value="HHS52293.1"/>
    <property type="molecule type" value="Genomic_DNA"/>
</dbReference>
<feature type="transmembrane region" description="Helical" evidence="9">
    <location>
        <begin position="111"/>
        <end position="137"/>
    </location>
</feature>
<evidence type="ECO:0000256" key="1">
    <source>
        <dbReference type="ARBA" id="ARBA00004651"/>
    </source>
</evidence>
<protein>
    <submittedName>
        <fullName evidence="11">MotA/TolQ/ExbB proton channel family protein</fullName>
    </submittedName>
</protein>
<comment type="caution">
    <text evidence="11">The sequence shown here is derived from an EMBL/GenBank/DDBJ whole genome shotgun (WGS) entry which is preliminary data.</text>
</comment>
<keyword evidence="4 9" id="KW-0812">Transmembrane</keyword>
<dbReference type="InterPro" id="IPR050790">
    <property type="entry name" value="ExbB/TolQ_transport"/>
</dbReference>
<evidence type="ECO:0000256" key="7">
    <source>
        <dbReference type="ARBA" id="ARBA00023136"/>
    </source>
</evidence>
<evidence type="ECO:0000256" key="9">
    <source>
        <dbReference type="SAM" id="Phobius"/>
    </source>
</evidence>
<sequence>MIREFIAGGGIMWFLLACAILGLAIFFERLYTLYMKMRLNAKTFVAKLIQTIDKDGIEAGINLCAKTPSPVARVLKPILELEKANKPRAVMEDALVRTGTQELGFLDRGMALMAGLTTVAPFFGFLGTVTGMIRAFAAVAAVGEVEPTVVASGIAEALITTKWGLIIAAPLAIIHIIFSGRINGYTRDMETAATQLLDYLEAKRGGKC</sequence>
<gene>
    <name evidence="11" type="ORF">ENW73_05440</name>
</gene>
<keyword evidence="7 9" id="KW-0472">Membrane</keyword>
<dbReference type="AlphaFoldDB" id="A0A7C6A9N9"/>
<reference evidence="11" key="1">
    <citation type="journal article" date="2020" name="mSystems">
        <title>Genome- and Community-Level Interaction Insights into Carbon Utilization and Element Cycling Functions of Hydrothermarchaeota in Hydrothermal Sediment.</title>
        <authorList>
            <person name="Zhou Z."/>
            <person name="Liu Y."/>
            <person name="Xu W."/>
            <person name="Pan J."/>
            <person name="Luo Z.H."/>
            <person name="Li M."/>
        </authorList>
    </citation>
    <scope>NUCLEOTIDE SEQUENCE [LARGE SCALE GENOMIC DNA]</scope>
    <source>
        <strain evidence="11">SpSt-876</strain>
    </source>
</reference>
<keyword evidence="3" id="KW-1003">Cell membrane</keyword>
<keyword evidence="5 8" id="KW-0653">Protein transport</keyword>
<comment type="similarity">
    <text evidence="8">Belongs to the exbB/tolQ family.</text>
</comment>
<evidence type="ECO:0000256" key="2">
    <source>
        <dbReference type="ARBA" id="ARBA00022448"/>
    </source>
</evidence>
<keyword evidence="6 9" id="KW-1133">Transmembrane helix</keyword>
<dbReference type="InterPro" id="IPR002898">
    <property type="entry name" value="MotA_ExbB_proton_chnl"/>
</dbReference>
<proteinExistence type="inferred from homology"/>
<dbReference type="PANTHER" id="PTHR30625:SF15">
    <property type="entry name" value="BIOPOLYMER TRANSPORT PROTEIN EXBB"/>
    <property type="match status" value="1"/>
</dbReference>
<feature type="transmembrane region" description="Helical" evidence="9">
    <location>
        <begin position="157"/>
        <end position="178"/>
    </location>
</feature>
<dbReference type="PANTHER" id="PTHR30625">
    <property type="entry name" value="PROTEIN TOLQ"/>
    <property type="match status" value="1"/>
</dbReference>
<feature type="transmembrane region" description="Helical" evidence="9">
    <location>
        <begin position="6"/>
        <end position="27"/>
    </location>
</feature>
<keyword evidence="2 8" id="KW-0813">Transport</keyword>
<dbReference type="PROSITE" id="PS51257">
    <property type="entry name" value="PROKAR_LIPOPROTEIN"/>
    <property type="match status" value="1"/>
</dbReference>
<accession>A0A7C6A9N9</accession>
<name>A0A7C6A9N9_UNCW3</name>
<dbReference type="GO" id="GO:0005886">
    <property type="term" value="C:plasma membrane"/>
    <property type="evidence" value="ECO:0007669"/>
    <property type="project" value="UniProtKB-SubCell"/>
</dbReference>
<dbReference type="Pfam" id="PF01618">
    <property type="entry name" value="MotA_ExbB"/>
    <property type="match status" value="1"/>
</dbReference>
<organism evidence="11">
    <name type="scientific">candidate division WOR-3 bacterium</name>
    <dbReference type="NCBI Taxonomy" id="2052148"/>
    <lineage>
        <taxon>Bacteria</taxon>
        <taxon>Bacteria division WOR-3</taxon>
    </lineage>
</organism>
<evidence type="ECO:0000256" key="3">
    <source>
        <dbReference type="ARBA" id="ARBA00022475"/>
    </source>
</evidence>
<evidence type="ECO:0000259" key="10">
    <source>
        <dbReference type="Pfam" id="PF01618"/>
    </source>
</evidence>
<evidence type="ECO:0000256" key="8">
    <source>
        <dbReference type="RuleBase" id="RU004057"/>
    </source>
</evidence>
<feature type="domain" description="MotA/TolQ/ExbB proton channel" evidence="10">
    <location>
        <begin position="69"/>
        <end position="190"/>
    </location>
</feature>
<evidence type="ECO:0000256" key="6">
    <source>
        <dbReference type="ARBA" id="ARBA00022989"/>
    </source>
</evidence>
<comment type="subcellular location">
    <subcellularLocation>
        <location evidence="1">Cell membrane</location>
        <topology evidence="1">Multi-pass membrane protein</topology>
    </subcellularLocation>
    <subcellularLocation>
        <location evidence="8">Membrane</location>
        <topology evidence="8">Multi-pass membrane protein</topology>
    </subcellularLocation>
</comment>
<dbReference type="GO" id="GO:0017038">
    <property type="term" value="P:protein import"/>
    <property type="evidence" value="ECO:0007669"/>
    <property type="project" value="TreeGrafter"/>
</dbReference>
<evidence type="ECO:0000313" key="11">
    <source>
        <dbReference type="EMBL" id="HHS52293.1"/>
    </source>
</evidence>